<organism evidence="8">
    <name type="scientific">marine sediment metagenome</name>
    <dbReference type="NCBI Taxonomy" id="412755"/>
    <lineage>
        <taxon>unclassified sequences</taxon>
        <taxon>metagenomes</taxon>
        <taxon>ecological metagenomes</taxon>
    </lineage>
</organism>
<accession>X0VPB8</accession>
<feature type="non-terminal residue" evidence="8">
    <location>
        <position position="125"/>
    </location>
</feature>
<dbReference type="Pfam" id="PF13244">
    <property type="entry name" value="MbhD"/>
    <property type="match status" value="1"/>
</dbReference>
<evidence type="ECO:0000256" key="3">
    <source>
        <dbReference type="ARBA" id="ARBA00022692"/>
    </source>
</evidence>
<evidence type="ECO:0000256" key="2">
    <source>
        <dbReference type="ARBA" id="ARBA00022475"/>
    </source>
</evidence>
<feature type="domain" description="MrpA C-terminal/MbhD" evidence="7">
    <location>
        <begin position="9"/>
        <end position="75"/>
    </location>
</feature>
<protein>
    <recommendedName>
        <fullName evidence="7">MrpA C-terminal/MbhD domain-containing protein</fullName>
    </recommendedName>
</protein>
<evidence type="ECO:0000313" key="8">
    <source>
        <dbReference type="EMBL" id="GAG20070.1"/>
    </source>
</evidence>
<dbReference type="InterPro" id="IPR025383">
    <property type="entry name" value="MrpA_C/MbhD"/>
</dbReference>
<keyword evidence="4 6" id="KW-1133">Transmembrane helix</keyword>
<evidence type="ECO:0000256" key="5">
    <source>
        <dbReference type="ARBA" id="ARBA00023136"/>
    </source>
</evidence>
<feature type="transmembrane region" description="Helical" evidence="6">
    <location>
        <begin position="51"/>
        <end position="69"/>
    </location>
</feature>
<comment type="subcellular location">
    <subcellularLocation>
        <location evidence="1">Cell membrane</location>
        <topology evidence="1">Multi-pass membrane protein</topology>
    </subcellularLocation>
</comment>
<dbReference type="Gene3D" id="3.40.190.10">
    <property type="entry name" value="Periplasmic binding protein-like II"/>
    <property type="match status" value="1"/>
</dbReference>
<keyword evidence="2" id="KW-1003">Cell membrane</keyword>
<evidence type="ECO:0000256" key="6">
    <source>
        <dbReference type="SAM" id="Phobius"/>
    </source>
</evidence>
<evidence type="ECO:0000256" key="4">
    <source>
        <dbReference type="ARBA" id="ARBA00022989"/>
    </source>
</evidence>
<evidence type="ECO:0000256" key="1">
    <source>
        <dbReference type="ARBA" id="ARBA00004651"/>
    </source>
</evidence>
<dbReference type="EMBL" id="BARS01035573">
    <property type="protein sequence ID" value="GAG20070.1"/>
    <property type="molecule type" value="Genomic_DNA"/>
</dbReference>
<keyword evidence="3 6" id="KW-0812">Transmembrane</keyword>
<feature type="transmembrane region" description="Helical" evidence="6">
    <location>
        <begin position="27"/>
        <end position="45"/>
    </location>
</feature>
<keyword evidence="5 6" id="KW-0472">Membrane</keyword>
<proteinExistence type="predicted"/>
<evidence type="ECO:0000259" key="7">
    <source>
        <dbReference type="Pfam" id="PF13244"/>
    </source>
</evidence>
<dbReference type="AlphaFoldDB" id="X0VPB8"/>
<comment type="caution">
    <text evidence="8">The sequence shown here is derived from an EMBL/GenBank/DDBJ whole genome shotgun (WGS) entry which is preliminary data.</text>
</comment>
<reference evidence="8" key="1">
    <citation type="journal article" date="2014" name="Front. Microbiol.">
        <title>High frequency of phylogenetically diverse reductive dehalogenase-homologous genes in deep subseafloor sedimentary metagenomes.</title>
        <authorList>
            <person name="Kawai M."/>
            <person name="Futagami T."/>
            <person name="Toyoda A."/>
            <person name="Takaki Y."/>
            <person name="Nishi S."/>
            <person name="Hori S."/>
            <person name="Arai W."/>
            <person name="Tsubouchi T."/>
            <person name="Morono Y."/>
            <person name="Uchiyama I."/>
            <person name="Ito T."/>
            <person name="Fujiyama A."/>
            <person name="Inagaki F."/>
            <person name="Takami H."/>
        </authorList>
    </citation>
    <scope>NUCLEOTIDE SEQUENCE</scope>
    <source>
        <strain evidence="8">Expedition CK06-06</strain>
    </source>
</reference>
<sequence>MIARWILLALLPIVAGIALTQSRRLSAIIGMGLFSFILAAVYVLMHAPDVAIAEATIGAALVTAIYVLAIRRTGRLIVVADEVPSLMAREGDHITGLEYEILEGFARAIGLDLSVRFVPLRRVRW</sequence>
<name>X0VPB8_9ZZZZ</name>
<gene>
    <name evidence="8" type="ORF">S01H1_54794</name>
</gene>
<dbReference type="GO" id="GO:0005886">
    <property type="term" value="C:plasma membrane"/>
    <property type="evidence" value="ECO:0007669"/>
    <property type="project" value="UniProtKB-SubCell"/>
</dbReference>